<evidence type="ECO:0000313" key="2">
    <source>
        <dbReference type="EMBL" id="MCU7614657.1"/>
    </source>
</evidence>
<proteinExistence type="predicted"/>
<evidence type="ECO:0000256" key="1">
    <source>
        <dbReference type="SAM" id="Phobius"/>
    </source>
</evidence>
<dbReference type="EMBL" id="JAOTEN010000002">
    <property type="protein sequence ID" value="MCU7614657.1"/>
    <property type="molecule type" value="Genomic_DNA"/>
</dbReference>
<keyword evidence="1" id="KW-1133">Transmembrane helix</keyword>
<sequence length="235" mass="26935">MNVNFNAKPINFKMSEYMSKGFELLKKDFGNILVALLCCIVMSIIPFCGLLGVGNFYKYLRKVNKGQLASPGEIFNFDNFTPYFILQLIMIGGFLVFYIPMIIFFPAILMFQGDHSDAAPLSMLFFIPYFIVFYVVIVYFLLKGFYIPALISFKGITDIKTAWNASRVMTKNNLLSIFLFSFVLGILSQLGIILCGIGIFLTMPFLYTSKYFAFEHAMQQIEYDEITEIGIQEKY</sequence>
<gene>
    <name evidence="2" type="ORF">N0B16_09445</name>
</gene>
<organism evidence="2 3">
    <name type="scientific">Chryseobacterium gilvum</name>
    <dbReference type="NCBI Taxonomy" id="2976534"/>
    <lineage>
        <taxon>Bacteria</taxon>
        <taxon>Pseudomonadati</taxon>
        <taxon>Bacteroidota</taxon>
        <taxon>Flavobacteriia</taxon>
        <taxon>Flavobacteriales</taxon>
        <taxon>Weeksellaceae</taxon>
        <taxon>Chryseobacterium group</taxon>
        <taxon>Chryseobacterium</taxon>
    </lineage>
</organism>
<protein>
    <recommendedName>
        <fullName evidence="4">DUF4013 domain-containing protein</fullName>
    </recommendedName>
</protein>
<evidence type="ECO:0000313" key="3">
    <source>
        <dbReference type="Proteomes" id="UP001208114"/>
    </source>
</evidence>
<dbReference type="RefSeq" id="WP_262990597.1">
    <property type="nucleotide sequence ID" value="NZ_JAOTEN010000002.1"/>
</dbReference>
<dbReference type="Proteomes" id="UP001208114">
    <property type="component" value="Unassembled WGS sequence"/>
</dbReference>
<comment type="caution">
    <text evidence="2">The sequence shown here is derived from an EMBL/GenBank/DDBJ whole genome shotgun (WGS) entry which is preliminary data.</text>
</comment>
<feature type="transmembrane region" description="Helical" evidence="1">
    <location>
        <begin position="177"/>
        <end position="201"/>
    </location>
</feature>
<keyword evidence="1" id="KW-0812">Transmembrane</keyword>
<name>A0ABT2W0F7_9FLAO</name>
<accession>A0ABT2W0F7</accession>
<feature type="transmembrane region" description="Helical" evidence="1">
    <location>
        <begin position="84"/>
        <end position="109"/>
    </location>
</feature>
<feature type="transmembrane region" description="Helical" evidence="1">
    <location>
        <begin position="121"/>
        <end position="142"/>
    </location>
</feature>
<reference evidence="3" key="1">
    <citation type="submission" date="2023-07" db="EMBL/GenBank/DDBJ databases">
        <title>Chryseobacterium sp. GMJ5 Genome sequencing and assembly.</title>
        <authorList>
            <person name="Jung Y."/>
        </authorList>
    </citation>
    <scope>NUCLEOTIDE SEQUENCE [LARGE SCALE GENOMIC DNA]</scope>
    <source>
        <strain evidence="3">GMJ5</strain>
    </source>
</reference>
<keyword evidence="1" id="KW-0472">Membrane</keyword>
<keyword evidence="3" id="KW-1185">Reference proteome</keyword>
<feature type="transmembrane region" description="Helical" evidence="1">
    <location>
        <begin position="32"/>
        <end position="57"/>
    </location>
</feature>
<evidence type="ECO:0008006" key="4">
    <source>
        <dbReference type="Google" id="ProtNLM"/>
    </source>
</evidence>